<comment type="caution">
    <text evidence="2">The sequence shown here is derived from an EMBL/GenBank/DDBJ whole genome shotgun (WGS) entry which is preliminary data.</text>
</comment>
<dbReference type="InterPro" id="IPR011330">
    <property type="entry name" value="Glyco_hydro/deAcase_b/a-brl"/>
</dbReference>
<dbReference type="SUPFAM" id="SSF88713">
    <property type="entry name" value="Glycoside hydrolase/deacetylase"/>
    <property type="match status" value="1"/>
</dbReference>
<sequence length="791" mass="84442">MRLRRLLARVVAFAMLSGGLVVVAAAPAAAAPAGVIAEPSADGALYTRAPITFSGTMSGATRMVVAVSDRVGKLWWHSDGTWGDYEGHDAELDGSGSWSFTWPNPEPGDYLVQAKATAADGSIDTTLPYRRFTVADLPATPSSPAGVVTEPAAGAIVRVGTTMTMRGVGQASGGVTWAALTIFERATGNFWHADGTWGAFEMLPVTIDSPGATGVTWRYDWTPPREGDYWVAVRTRDAQGVTAVSASVPLFTDATPPVVTVSAGQASYPARHPITWTGSVTDNRGAASVRVAVMDRVSKLWWRNDGTWGDYQDRPATLTGPAVGKSWTVSATGQMSFTEAGWSFTWAPPAPGSYGLAVLSTDVSGRPDAAHPWVPFTVSAPAPDVSPPTGTVTEPAGGQAFASPDIRMRGTAADDVAVANVLVGVQDRDTGKWWQANGTWGATKWFPATVTGETWSYDWHAPGAGHYVLGVRIVDTAGKEVSRWQSFDHDPGTDGRYVTLLMSRSQWAATDGLCRTLRGAVPLDELARLFKARGFPATGTVVVDRTLEQGRLCLSELVDYANWADLADLRDQYGWTFVSHSMSYRDMTVLSPADQRAESCGSLTPLAAHGHTRAWGLFIYPNDKQSTQIQQDVVSSCFAFGRKYGTGVNSPPGTPGGLAAPYFQSTWSIPGGKCADQTLPCSRWVPSPNGVNDYSYASPDRLADFLRGYTGTWRSLQAYRFVRGTHIVNPGQGESWDCTGSDWRTHWTGSAESYCLNDFLTALGAARGQATVTDPVAVAQAWGRGALGPAL</sequence>
<feature type="chain" id="PRO_5039664152" evidence="1">
    <location>
        <begin position="25"/>
        <end position="791"/>
    </location>
</feature>
<dbReference type="Gene3D" id="2.60.40.10">
    <property type="entry name" value="Immunoglobulins"/>
    <property type="match status" value="1"/>
</dbReference>
<keyword evidence="3" id="KW-1185">Reference proteome</keyword>
<evidence type="ECO:0000313" key="3">
    <source>
        <dbReference type="Proteomes" id="UP000622547"/>
    </source>
</evidence>
<organism evidence="2 3">
    <name type="scientific">Planotetraspora phitsanulokensis</name>
    <dbReference type="NCBI Taxonomy" id="575192"/>
    <lineage>
        <taxon>Bacteria</taxon>
        <taxon>Bacillati</taxon>
        <taxon>Actinomycetota</taxon>
        <taxon>Actinomycetes</taxon>
        <taxon>Streptosporangiales</taxon>
        <taxon>Streptosporangiaceae</taxon>
        <taxon>Planotetraspora</taxon>
    </lineage>
</organism>
<keyword evidence="1" id="KW-0732">Signal</keyword>
<dbReference type="GO" id="GO:0005975">
    <property type="term" value="P:carbohydrate metabolic process"/>
    <property type="evidence" value="ECO:0007669"/>
    <property type="project" value="InterPro"/>
</dbReference>
<dbReference type="EMBL" id="BOOP01000009">
    <property type="protein sequence ID" value="GII37749.1"/>
    <property type="molecule type" value="Genomic_DNA"/>
</dbReference>
<reference evidence="2 3" key="1">
    <citation type="submission" date="2021-01" db="EMBL/GenBank/DDBJ databases">
        <title>Whole genome shotgun sequence of Planotetraspora phitsanulokensis NBRC 104273.</title>
        <authorList>
            <person name="Komaki H."/>
            <person name="Tamura T."/>
        </authorList>
    </citation>
    <scope>NUCLEOTIDE SEQUENCE [LARGE SCALE GENOMIC DNA]</scope>
    <source>
        <strain evidence="2 3">NBRC 104273</strain>
    </source>
</reference>
<protein>
    <submittedName>
        <fullName evidence="2">Uncharacterized protein</fullName>
    </submittedName>
</protein>
<evidence type="ECO:0000313" key="2">
    <source>
        <dbReference type="EMBL" id="GII37749.1"/>
    </source>
</evidence>
<accession>A0A8J3U3J1</accession>
<dbReference type="AlphaFoldDB" id="A0A8J3U3J1"/>
<evidence type="ECO:0000256" key="1">
    <source>
        <dbReference type="SAM" id="SignalP"/>
    </source>
</evidence>
<gene>
    <name evidence="2" type="ORF">Pph01_27520</name>
</gene>
<proteinExistence type="predicted"/>
<dbReference type="Proteomes" id="UP000622547">
    <property type="component" value="Unassembled WGS sequence"/>
</dbReference>
<feature type="signal peptide" evidence="1">
    <location>
        <begin position="1"/>
        <end position="24"/>
    </location>
</feature>
<dbReference type="RefSeq" id="WP_204073412.1">
    <property type="nucleotide sequence ID" value="NZ_BAABHI010000027.1"/>
</dbReference>
<dbReference type="InterPro" id="IPR013783">
    <property type="entry name" value="Ig-like_fold"/>
</dbReference>
<name>A0A8J3U3J1_9ACTN</name>
<dbReference type="Gene3D" id="3.20.20.370">
    <property type="entry name" value="Glycoside hydrolase/deacetylase"/>
    <property type="match status" value="1"/>
</dbReference>